<keyword evidence="1" id="KW-0472">Membrane</keyword>
<feature type="region of interest" description="Disordered" evidence="2">
    <location>
        <begin position="149"/>
        <end position="214"/>
    </location>
</feature>
<accession>A0A550C7N1</accession>
<dbReference type="GO" id="GO:0071788">
    <property type="term" value="P:endoplasmic reticulum tubular network maintenance"/>
    <property type="evidence" value="ECO:0007669"/>
    <property type="project" value="UniProtKB-UniRule"/>
</dbReference>
<gene>
    <name evidence="4" type="ORF">BD626DRAFT_571518</name>
</gene>
<comment type="function">
    <text evidence="1">Plays a role in determining ER morphology.</text>
</comment>
<feature type="transmembrane region" description="Helical" evidence="1">
    <location>
        <begin position="86"/>
        <end position="103"/>
    </location>
</feature>
<evidence type="ECO:0000256" key="2">
    <source>
        <dbReference type="SAM" id="MobiDB-lite"/>
    </source>
</evidence>
<reference evidence="4 5" key="1">
    <citation type="journal article" date="2019" name="New Phytol.">
        <title>Comparative genomics reveals unique wood-decay strategies and fruiting body development in the Schizophyllaceae.</title>
        <authorList>
            <person name="Almasi E."/>
            <person name="Sahu N."/>
            <person name="Krizsan K."/>
            <person name="Balint B."/>
            <person name="Kovacs G.M."/>
            <person name="Kiss B."/>
            <person name="Cseklye J."/>
            <person name="Drula E."/>
            <person name="Henrissat B."/>
            <person name="Nagy I."/>
            <person name="Chovatia M."/>
            <person name="Adam C."/>
            <person name="LaButti K."/>
            <person name="Lipzen A."/>
            <person name="Riley R."/>
            <person name="Grigoriev I.V."/>
            <person name="Nagy L.G."/>
        </authorList>
    </citation>
    <scope>NUCLEOTIDE SEQUENCE [LARGE SCALE GENOMIC DNA]</scope>
    <source>
        <strain evidence="4 5">NL-1724</strain>
    </source>
</reference>
<feature type="compositionally biased region" description="Acidic residues" evidence="2">
    <location>
        <begin position="352"/>
        <end position="369"/>
    </location>
</feature>
<evidence type="ECO:0000313" key="4">
    <source>
        <dbReference type="EMBL" id="TRM60814.1"/>
    </source>
</evidence>
<keyword evidence="1" id="KW-0256">Endoplasmic reticulum</keyword>
<dbReference type="GO" id="GO:1903373">
    <property type="term" value="P:positive regulation of endoplasmic reticulum tubular network organization"/>
    <property type="evidence" value="ECO:0007669"/>
    <property type="project" value="UniProtKB-UniRule"/>
</dbReference>
<organism evidence="4 5">
    <name type="scientific">Schizophyllum amplum</name>
    <dbReference type="NCBI Taxonomy" id="97359"/>
    <lineage>
        <taxon>Eukaryota</taxon>
        <taxon>Fungi</taxon>
        <taxon>Dikarya</taxon>
        <taxon>Basidiomycota</taxon>
        <taxon>Agaricomycotina</taxon>
        <taxon>Agaricomycetes</taxon>
        <taxon>Agaricomycetidae</taxon>
        <taxon>Agaricales</taxon>
        <taxon>Schizophyllaceae</taxon>
        <taxon>Schizophyllum</taxon>
    </lineage>
</organism>
<dbReference type="EMBL" id="VDMD01000020">
    <property type="protein sequence ID" value="TRM60814.1"/>
    <property type="molecule type" value="Genomic_DNA"/>
</dbReference>
<dbReference type="Proteomes" id="UP000320762">
    <property type="component" value="Unassembled WGS sequence"/>
</dbReference>
<keyword evidence="1" id="KW-0863">Zinc-finger</keyword>
<sequence length="369" mass="40493">MTLWTRLFGAPKEEDYETILSNLANDIQKRQVKLSEIRLRERRTTLLVTLWTLAGWAAYVAAWYMALLPSFSGRGPNSKWERALESIPVLLGPLLILLIRRLMIWRYETVEAKEEKQLQALLKQQRAKVEEVKKKTNYYSTRDLLQKYDESNLPGSPARPPPGSSPQTPQRRPGQPGPSPAMTPMGLGGAPPSPALRSQLAGPPPMPTGPPRKQWYDKLADAILGEEGDSSGGASRYALICEKCFAHNGLVKESMYEDAQYLCPKCGHFNASRRAKKEGRANGAPAGKVMYPSPRPAASEGNLKQRSAREGELRHRGSGPELRQRGRGSMGGDERAPLNGRARLSASGEGSGEGEDSGEGEGDSMEVDS</sequence>
<comment type="domain">
    <text evidence="1">The C4-type zinc finger motif is necessary both for its ER three-way tubular junction localization and formation.</text>
</comment>
<comment type="caution">
    <text evidence="4">The sequence shown here is derived from an EMBL/GenBank/DDBJ whole genome shotgun (WGS) entry which is preliminary data.</text>
</comment>
<keyword evidence="5" id="KW-1185">Reference proteome</keyword>
<protein>
    <recommendedName>
        <fullName evidence="1">Endoplasmic reticulum junction formation protein lunapark</fullName>
    </recommendedName>
</protein>
<feature type="transmembrane region" description="Helical" evidence="1">
    <location>
        <begin position="46"/>
        <end position="66"/>
    </location>
</feature>
<comment type="subcellular location">
    <subcellularLocation>
        <location evidence="1">Endoplasmic reticulum membrane</location>
        <topology evidence="1">Multi-pass membrane protein</topology>
    </subcellularLocation>
</comment>
<keyword evidence="1" id="KW-0479">Metal-binding</keyword>
<dbReference type="PANTHER" id="PTHR22166:SF12">
    <property type="entry name" value="ENDOPLASMIC RETICULUM JUNCTION FORMATION PROTEIN LUNAPARK"/>
    <property type="match status" value="1"/>
</dbReference>
<dbReference type="OrthoDB" id="1725934at2759"/>
<dbReference type="InterPro" id="IPR040115">
    <property type="entry name" value="Lnp"/>
</dbReference>
<keyword evidence="1" id="KW-0812">Transmembrane</keyword>
<dbReference type="STRING" id="97359.A0A550C7N1"/>
<feature type="region of interest" description="Disordered" evidence="2">
    <location>
        <begin position="273"/>
        <end position="369"/>
    </location>
</feature>
<dbReference type="GO" id="GO:0098826">
    <property type="term" value="C:endoplasmic reticulum tubular network membrane"/>
    <property type="evidence" value="ECO:0007669"/>
    <property type="project" value="UniProtKB-UniRule"/>
</dbReference>
<evidence type="ECO:0000256" key="1">
    <source>
        <dbReference type="RuleBase" id="RU367073"/>
    </source>
</evidence>
<keyword evidence="1" id="KW-1133">Transmembrane helix</keyword>
<dbReference type="Pfam" id="PF10058">
    <property type="entry name" value="Zn_ribbon_10"/>
    <property type="match status" value="1"/>
</dbReference>
<evidence type="ECO:0000259" key="3">
    <source>
        <dbReference type="Pfam" id="PF10058"/>
    </source>
</evidence>
<evidence type="ECO:0000313" key="5">
    <source>
        <dbReference type="Proteomes" id="UP000320762"/>
    </source>
</evidence>
<dbReference type="GO" id="GO:0008270">
    <property type="term" value="F:zinc ion binding"/>
    <property type="evidence" value="ECO:0007669"/>
    <property type="project" value="UniProtKB-KW"/>
</dbReference>
<proteinExistence type="inferred from homology"/>
<dbReference type="AlphaFoldDB" id="A0A550C7N1"/>
<dbReference type="InterPro" id="IPR019273">
    <property type="entry name" value="Lunapark_Znf"/>
</dbReference>
<name>A0A550C7N1_9AGAR</name>
<feature type="compositionally biased region" description="Low complexity" evidence="2">
    <location>
        <begin position="165"/>
        <end position="174"/>
    </location>
</feature>
<comment type="similarity">
    <text evidence="1">Belongs to the lunapark family.</text>
</comment>
<dbReference type="PANTHER" id="PTHR22166">
    <property type="entry name" value="ENDOPLASMIC RETICULUM JUNCTION FORMATION PROTEIN LUNAPARK"/>
    <property type="match status" value="1"/>
</dbReference>
<feature type="domain" description="Lunapark zinc ribbon" evidence="3">
    <location>
        <begin position="215"/>
        <end position="270"/>
    </location>
</feature>
<keyword evidence="1" id="KW-0862">Zinc</keyword>